<dbReference type="Proteomes" id="UP000325902">
    <property type="component" value="Unassembled WGS sequence"/>
</dbReference>
<keyword evidence="2" id="KW-1185">Reference proteome</keyword>
<reference evidence="1 2" key="1">
    <citation type="journal article" date="2019" name="Sci. Rep.">
        <title>A multi-omics analysis of the grapevine pathogen Lasiodiplodia theobromae reveals that temperature affects the expression of virulence- and pathogenicity-related genes.</title>
        <authorList>
            <person name="Felix C."/>
            <person name="Meneses R."/>
            <person name="Goncalves M.F.M."/>
            <person name="Tilleman L."/>
            <person name="Duarte A.S."/>
            <person name="Jorrin-Novo J.V."/>
            <person name="Van de Peer Y."/>
            <person name="Deforce D."/>
            <person name="Van Nieuwerburgh F."/>
            <person name="Esteves A.C."/>
            <person name="Alves A."/>
        </authorList>
    </citation>
    <scope>NUCLEOTIDE SEQUENCE [LARGE SCALE GENOMIC DNA]</scope>
    <source>
        <strain evidence="1 2">LA-SOL3</strain>
    </source>
</reference>
<protein>
    <submittedName>
        <fullName evidence="1">Uncharacterized protein</fullName>
    </submittedName>
</protein>
<dbReference type="AlphaFoldDB" id="A0A5N5D8A0"/>
<evidence type="ECO:0000313" key="2">
    <source>
        <dbReference type="Proteomes" id="UP000325902"/>
    </source>
</evidence>
<dbReference type="EMBL" id="VCHE01000051">
    <property type="protein sequence ID" value="KAB2573881.1"/>
    <property type="molecule type" value="Genomic_DNA"/>
</dbReference>
<proteinExistence type="predicted"/>
<organism evidence="1 2">
    <name type="scientific">Lasiodiplodia theobromae</name>
    <dbReference type="NCBI Taxonomy" id="45133"/>
    <lineage>
        <taxon>Eukaryota</taxon>
        <taxon>Fungi</taxon>
        <taxon>Dikarya</taxon>
        <taxon>Ascomycota</taxon>
        <taxon>Pezizomycotina</taxon>
        <taxon>Dothideomycetes</taxon>
        <taxon>Dothideomycetes incertae sedis</taxon>
        <taxon>Botryosphaeriales</taxon>
        <taxon>Botryosphaeriaceae</taxon>
        <taxon>Lasiodiplodia</taxon>
    </lineage>
</organism>
<evidence type="ECO:0000313" key="1">
    <source>
        <dbReference type="EMBL" id="KAB2573881.1"/>
    </source>
</evidence>
<gene>
    <name evidence="1" type="ORF">DBV05_g7450</name>
</gene>
<name>A0A5N5D8A0_9PEZI</name>
<sequence length="170" mass="18662">MPAPKMSSDDILALPPRLPEVEQWRDEPVSLLPAALYALTDLPDAAADLVRLQDACEAKCDTHHRGECVRPPPDGAWNFAGQTMEAVVRHHLELAKGRQFDPLHFVVVAAASGGGDDVVLFVTLDADDEQEECVPDAFWVKAEDAGLCFMNMVIGSADWYEQKAQHALKK</sequence>
<dbReference type="OrthoDB" id="538223at2759"/>
<comment type="caution">
    <text evidence="1">The sequence shown here is derived from an EMBL/GenBank/DDBJ whole genome shotgun (WGS) entry which is preliminary data.</text>
</comment>
<accession>A0A5N5D8A0</accession>